<dbReference type="Gramene" id="ONH90371">
    <property type="protein sequence ID" value="ONH90371"/>
    <property type="gene ID" value="PRUPE_8G050300"/>
</dbReference>
<sequence length="81" mass="9373">MFPHLQLQVDARDGWAGHQGWLPFNVHHVFPHSSQPETVVLTPKTSNCDPYQWSMRPNYNHCDTNPTTTFLFLSLPLLKNN</sequence>
<proteinExistence type="predicted"/>
<keyword evidence="2" id="KW-1185">Reference proteome</keyword>
<accession>A0A251MTD1</accession>
<organism evidence="1 2">
    <name type="scientific">Prunus persica</name>
    <name type="common">Peach</name>
    <name type="synonym">Amygdalus persica</name>
    <dbReference type="NCBI Taxonomy" id="3760"/>
    <lineage>
        <taxon>Eukaryota</taxon>
        <taxon>Viridiplantae</taxon>
        <taxon>Streptophyta</taxon>
        <taxon>Embryophyta</taxon>
        <taxon>Tracheophyta</taxon>
        <taxon>Spermatophyta</taxon>
        <taxon>Magnoliopsida</taxon>
        <taxon>eudicotyledons</taxon>
        <taxon>Gunneridae</taxon>
        <taxon>Pentapetalae</taxon>
        <taxon>rosids</taxon>
        <taxon>fabids</taxon>
        <taxon>Rosales</taxon>
        <taxon>Rosaceae</taxon>
        <taxon>Amygdaloideae</taxon>
        <taxon>Amygdaleae</taxon>
        <taxon>Prunus</taxon>
    </lineage>
</organism>
<dbReference type="AlphaFoldDB" id="A0A251MTD1"/>
<gene>
    <name evidence="1" type="ORF">PRUPE_8G050300</name>
</gene>
<reference evidence="1 2" key="1">
    <citation type="journal article" date="2013" name="Nat. Genet.">
        <title>The high-quality draft genome of peach (Prunus persica) identifies unique patterns of genetic diversity, domestication and genome evolution.</title>
        <authorList>
            <consortium name="International Peach Genome Initiative"/>
            <person name="Verde I."/>
            <person name="Abbott A.G."/>
            <person name="Scalabrin S."/>
            <person name="Jung S."/>
            <person name="Shu S."/>
            <person name="Marroni F."/>
            <person name="Zhebentyayeva T."/>
            <person name="Dettori M.T."/>
            <person name="Grimwood J."/>
            <person name="Cattonaro F."/>
            <person name="Zuccolo A."/>
            <person name="Rossini L."/>
            <person name="Jenkins J."/>
            <person name="Vendramin E."/>
            <person name="Meisel L.A."/>
            <person name="Decroocq V."/>
            <person name="Sosinski B."/>
            <person name="Prochnik S."/>
            <person name="Mitros T."/>
            <person name="Policriti A."/>
            <person name="Cipriani G."/>
            <person name="Dondini L."/>
            <person name="Ficklin S."/>
            <person name="Goodstein D.M."/>
            <person name="Xuan P."/>
            <person name="Del Fabbro C."/>
            <person name="Aramini V."/>
            <person name="Copetti D."/>
            <person name="Gonzalez S."/>
            <person name="Horner D.S."/>
            <person name="Falchi R."/>
            <person name="Lucas S."/>
            <person name="Mica E."/>
            <person name="Maldonado J."/>
            <person name="Lazzari B."/>
            <person name="Bielenberg D."/>
            <person name="Pirona R."/>
            <person name="Miculan M."/>
            <person name="Barakat A."/>
            <person name="Testolin R."/>
            <person name="Stella A."/>
            <person name="Tartarini S."/>
            <person name="Tonutti P."/>
            <person name="Arus P."/>
            <person name="Orellana A."/>
            <person name="Wells C."/>
            <person name="Main D."/>
            <person name="Vizzotto G."/>
            <person name="Silva H."/>
            <person name="Salamini F."/>
            <person name="Schmutz J."/>
            <person name="Morgante M."/>
            <person name="Rokhsar D.S."/>
        </authorList>
    </citation>
    <scope>NUCLEOTIDE SEQUENCE [LARGE SCALE GENOMIC DNA]</scope>
    <source>
        <strain evidence="2">cv. Nemared</strain>
    </source>
</reference>
<dbReference type="Proteomes" id="UP000006882">
    <property type="component" value="Chromosome G8"/>
</dbReference>
<name>A0A251MTD1_PRUPE</name>
<evidence type="ECO:0000313" key="1">
    <source>
        <dbReference type="EMBL" id="ONH90371.1"/>
    </source>
</evidence>
<protein>
    <submittedName>
        <fullName evidence="1">Uncharacterized protein</fullName>
    </submittedName>
</protein>
<evidence type="ECO:0000313" key="2">
    <source>
        <dbReference type="Proteomes" id="UP000006882"/>
    </source>
</evidence>
<dbReference type="EMBL" id="CM007658">
    <property type="protein sequence ID" value="ONH90371.1"/>
    <property type="molecule type" value="Genomic_DNA"/>
</dbReference>